<dbReference type="EMBL" id="JADEXG010000066">
    <property type="protein sequence ID" value="MBE9079734.1"/>
    <property type="molecule type" value="Genomic_DNA"/>
</dbReference>
<dbReference type="PANTHER" id="PTHR20842">
    <property type="entry name" value="PROTEASE S51 ALPHA-ASPARTYL DIPEPTIDASE"/>
    <property type="match status" value="1"/>
</dbReference>
<protein>
    <submittedName>
        <fullName evidence="5">Peptidase E</fullName>
    </submittedName>
</protein>
<dbReference type="GO" id="GO:0006508">
    <property type="term" value="P:proteolysis"/>
    <property type="evidence" value="ECO:0007669"/>
    <property type="project" value="UniProtKB-KW"/>
</dbReference>
<evidence type="ECO:0000256" key="1">
    <source>
        <dbReference type="ARBA" id="ARBA00006534"/>
    </source>
</evidence>
<keyword evidence="6" id="KW-1185">Reference proteome</keyword>
<dbReference type="PANTHER" id="PTHR20842:SF0">
    <property type="entry name" value="ALPHA-ASPARTYL DIPEPTIDASE"/>
    <property type="match status" value="1"/>
</dbReference>
<keyword evidence="4" id="KW-0720">Serine protease</keyword>
<evidence type="ECO:0000256" key="2">
    <source>
        <dbReference type="ARBA" id="ARBA00022670"/>
    </source>
</evidence>
<dbReference type="GO" id="GO:0008236">
    <property type="term" value="F:serine-type peptidase activity"/>
    <property type="evidence" value="ECO:0007669"/>
    <property type="project" value="UniProtKB-KW"/>
</dbReference>
<reference evidence="5" key="1">
    <citation type="submission" date="2020-10" db="EMBL/GenBank/DDBJ databases">
        <authorList>
            <person name="Castelo-Branco R."/>
            <person name="Eusebio N."/>
            <person name="Adriana R."/>
            <person name="Vieira A."/>
            <person name="Brugerolle De Fraissinette N."/>
            <person name="Rezende De Castro R."/>
            <person name="Schneider M.P."/>
            <person name="Vasconcelos V."/>
            <person name="Leao P.N."/>
        </authorList>
    </citation>
    <scope>NUCLEOTIDE SEQUENCE</scope>
    <source>
        <strain evidence="5">LEGE 07310</strain>
    </source>
</reference>
<keyword evidence="2" id="KW-0645">Protease</keyword>
<dbReference type="InterPro" id="IPR005320">
    <property type="entry name" value="Peptidase_S51"/>
</dbReference>
<evidence type="ECO:0000313" key="5">
    <source>
        <dbReference type="EMBL" id="MBE9079734.1"/>
    </source>
</evidence>
<keyword evidence="3" id="KW-0378">Hydrolase</keyword>
<evidence type="ECO:0000256" key="3">
    <source>
        <dbReference type="ARBA" id="ARBA00022801"/>
    </source>
</evidence>
<evidence type="ECO:0000256" key="4">
    <source>
        <dbReference type="ARBA" id="ARBA00022825"/>
    </source>
</evidence>
<comment type="caution">
    <text evidence="5">The sequence shown here is derived from an EMBL/GenBank/DDBJ whole genome shotgun (WGS) entry which is preliminary data.</text>
</comment>
<proteinExistence type="inferred from homology"/>
<dbReference type="SUPFAM" id="SSF52317">
    <property type="entry name" value="Class I glutamine amidotransferase-like"/>
    <property type="match status" value="1"/>
</dbReference>
<dbReference type="CDD" id="cd03146">
    <property type="entry name" value="GAT1_Peptidase_E"/>
    <property type="match status" value="1"/>
</dbReference>
<name>A0A8J7AUT4_9CYAN</name>
<accession>A0A8J7AUT4</accession>
<dbReference type="Pfam" id="PF03575">
    <property type="entry name" value="Peptidase_S51"/>
    <property type="match status" value="1"/>
</dbReference>
<organism evidence="5 6">
    <name type="scientific">Vasconcelosia minhoensis LEGE 07310</name>
    <dbReference type="NCBI Taxonomy" id="915328"/>
    <lineage>
        <taxon>Bacteria</taxon>
        <taxon>Bacillati</taxon>
        <taxon>Cyanobacteriota</taxon>
        <taxon>Cyanophyceae</taxon>
        <taxon>Nodosilineales</taxon>
        <taxon>Cymatolegaceae</taxon>
        <taxon>Vasconcelosia</taxon>
        <taxon>Vasconcelosia minhoensis</taxon>
    </lineage>
</organism>
<dbReference type="RefSeq" id="WP_193910984.1">
    <property type="nucleotide sequence ID" value="NZ_JADEXG010000066.1"/>
</dbReference>
<sequence>MSQLKRQIIALGGGGFSMEADNPLLDQYILAQSTSQIPKVCFIPTASGDSDSYIRRFYDAFNQLNCRPSHLSLFRPPVGGPDSFLREKDIIYVGGGSTFNMLAIWKAWKLDRVLRQAWENGTVLCGLSAGSLCWFEEGLSDSVVPGQYAKLRGLGFLKGSHCPHYDGESERRPAYHQYVASNELSSGIAADDGVALHYTDLRLCQVISSRPAAKAYRVSLEDNKVYEEVISPHYLGTSTEEVWRPTFLRFLER</sequence>
<comment type="similarity">
    <text evidence="1">Belongs to the peptidase S51 family.</text>
</comment>
<evidence type="ECO:0000313" key="6">
    <source>
        <dbReference type="Proteomes" id="UP000636505"/>
    </source>
</evidence>
<dbReference type="Gene3D" id="3.40.50.880">
    <property type="match status" value="1"/>
</dbReference>
<gene>
    <name evidence="5" type="ORF">IQ241_20975</name>
</gene>
<dbReference type="InterPro" id="IPR029062">
    <property type="entry name" value="Class_I_gatase-like"/>
</dbReference>
<dbReference type="AlphaFoldDB" id="A0A8J7AUT4"/>
<dbReference type="Proteomes" id="UP000636505">
    <property type="component" value="Unassembled WGS sequence"/>
</dbReference>